<gene>
    <name evidence="3" type="ORF">Cgig2_003772</name>
</gene>
<organism evidence="3 4">
    <name type="scientific">Carnegiea gigantea</name>
    <dbReference type="NCBI Taxonomy" id="171969"/>
    <lineage>
        <taxon>Eukaryota</taxon>
        <taxon>Viridiplantae</taxon>
        <taxon>Streptophyta</taxon>
        <taxon>Embryophyta</taxon>
        <taxon>Tracheophyta</taxon>
        <taxon>Spermatophyta</taxon>
        <taxon>Magnoliopsida</taxon>
        <taxon>eudicotyledons</taxon>
        <taxon>Gunneridae</taxon>
        <taxon>Pentapetalae</taxon>
        <taxon>Caryophyllales</taxon>
        <taxon>Cactineae</taxon>
        <taxon>Cactaceae</taxon>
        <taxon>Cactoideae</taxon>
        <taxon>Echinocereeae</taxon>
        <taxon>Carnegiea</taxon>
    </lineage>
</organism>
<name>A0A9Q1GS41_9CARY</name>
<reference evidence="3" key="1">
    <citation type="submission" date="2022-04" db="EMBL/GenBank/DDBJ databases">
        <title>Carnegiea gigantea Genome sequencing and assembly v2.</title>
        <authorList>
            <person name="Copetti D."/>
            <person name="Sanderson M.J."/>
            <person name="Burquez A."/>
            <person name="Wojciechowski M.F."/>
        </authorList>
    </citation>
    <scope>NUCLEOTIDE SEQUENCE</scope>
    <source>
        <strain evidence="3">SGP5-SGP5p</strain>
        <tissue evidence="3">Aerial part</tissue>
    </source>
</reference>
<feature type="compositionally biased region" description="Polar residues" evidence="1">
    <location>
        <begin position="180"/>
        <end position="192"/>
    </location>
</feature>
<feature type="region of interest" description="Disordered" evidence="1">
    <location>
        <begin position="151"/>
        <end position="192"/>
    </location>
</feature>
<evidence type="ECO:0000256" key="1">
    <source>
        <dbReference type="SAM" id="MobiDB-lite"/>
    </source>
</evidence>
<feature type="compositionally biased region" description="Basic and acidic residues" evidence="1">
    <location>
        <begin position="161"/>
        <end position="171"/>
    </location>
</feature>
<keyword evidence="2" id="KW-0472">Membrane</keyword>
<keyword evidence="2" id="KW-0812">Transmembrane</keyword>
<dbReference type="Proteomes" id="UP001153076">
    <property type="component" value="Unassembled WGS sequence"/>
</dbReference>
<feature type="transmembrane region" description="Helical" evidence="2">
    <location>
        <begin position="45"/>
        <end position="74"/>
    </location>
</feature>
<keyword evidence="4" id="KW-1185">Reference proteome</keyword>
<proteinExistence type="predicted"/>
<keyword evidence="2" id="KW-1133">Transmembrane helix</keyword>
<sequence length="192" mass="21611">MNAGCAKGGDISVSRNRFRSAKHLSHFTLSPSLALPLTLSRSSTIVGAGLLSSVPVFCLAHLLIGAPATMYITLENLRNMARPKRITSAPGGVSRKDNVNEYEMQRKDNVNEYKRQRELNIQQNNRKLQELGIQRMIQALRRANGSIQLRGKQNCEEDDEYHPTDDERVQAECDDGPFETQRTTMHTTSLER</sequence>
<dbReference type="EMBL" id="JAKOGI010001927">
    <property type="protein sequence ID" value="KAJ8423608.1"/>
    <property type="molecule type" value="Genomic_DNA"/>
</dbReference>
<dbReference type="AlphaFoldDB" id="A0A9Q1GS41"/>
<accession>A0A9Q1GS41</accession>
<comment type="caution">
    <text evidence="3">The sequence shown here is derived from an EMBL/GenBank/DDBJ whole genome shotgun (WGS) entry which is preliminary data.</text>
</comment>
<protein>
    <submittedName>
        <fullName evidence="3">Uncharacterized protein</fullName>
    </submittedName>
</protein>
<evidence type="ECO:0000256" key="2">
    <source>
        <dbReference type="SAM" id="Phobius"/>
    </source>
</evidence>
<evidence type="ECO:0000313" key="4">
    <source>
        <dbReference type="Proteomes" id="UP001153076"/>
    </source>
</evidence>
<evidence type="ECO:0000313" key="3">
    <source>
        <dbReference type="EMBL" id="KAJ8423608.1"/>
    </source>
</evidence>